<evidence type="ECO:0000256" key="3">
    <source>
        <dbReference type="ARBA" id="ARBA00022603"/>
    </source>
</evidence>
<dbReference type="Gene3D" id="3.40.50.150">
    <property type="entry name" value="Vaccinia Virus protein VP39"/>
    <property type="match status" value="1"/>
</dbReference>
<feature type="domain" description="S-adenosylmethionine-dependent methyltransferase" evidence="7">
    <location>
        <begin position="183"/>
        <end position="348"/>
    </location>
</feature>
<keyword evidence="2" id="KW-0963">Cytoplasm</keyword>
<reference evidence="9" key="2">
    <citation type="journal article" date="2021" name="PeerJ">
        <title>Extensive microbial diversity within the chicken gut microbiome revealed by metagenomics and culture.</title>
        <authorList>
            <person name="Gilroy R."/>
            <person name="Ravi A."/>
            <person name="Getino M."/>
            <person name="Pursley I."/>
            <person name="Horton D.L."/>
            <person name="Alikhan N.F."/>
            <person name="Baker D."/>
            <person name="Gharbi K."/>
            <person name="Hall N."/>
            <person name="Watson M."/>
            <person name="Adriaenssens E.M."/>
            <person name="Foster-Nyarko E."/>
            <person name="Jarju S."/>
            <person name="Secka A."/>
            <person name="Antonio M."/>
            <person name="Oren A."/>
            <person name="Chaudhuri R.R."/>
            <person name="La Ragione R."/>
            <person name="Hildebrand F."/>
            <person name="Pallen M.J."/>
        </authorList>
    </citation>
    <scope>NUCLEOTIDE SEQUENCE</scope>
    <source>
        <strain evidence="9">7293</strain>
    </source>
</reference>
<organism evidence="9 10">
    <name type="scientific">Candidatus Ornithospirochaeta stercoripullorum</name>
    <dbReference type="NCBI Taxonomy" id="2840899"/>
    <lineage>
        <taxon>Bacteria</taxon>
        <taxon>Pseudomonadati</taxon>
        <taxon>Spirochaetota</taxon>
        <taxon>Spirochaetia</taxon>
        <taxon>Spirochaetales</taxon>
        <taxon>Spirochaetaceae</taxon>
        <taxon>Spirochaetaceae incertae sedis</taxon>
        <taxon>Candidatus Ornithospirochaeta</taxon>
    </lineage>
</organism>
<dbReference type="PANTHER" id="PTHR42873">
    <property type="entry name" value="RIBOSOMAL RNA LARGE SUBUNIT METHYLTRANSFERASE"/>
    <property type="match status" value="1"/>
</dbReference>
<proteinExistence type="inferred from homology"/>
<comment type="caution">
    <text evidence="9">The sequence shown here is derived from an EMBL/GenBank/DDBJ whole genome shotgun (WGS) entry which is preliminary data.</text>
</comment>
<reference evidence="9" key="1">
    <citation type="submission" date="2020-10" db="EMBL/GenBank/DDBJ databases">
        <authorList>
            <person name="Gilroy R."/>
        </authorList>
    </citation>
    <scope>NUCLEOTIDE SEQUENCE</scope>
    <source>
        <strain evidence="9">7293</strain>
    </source>
</reference>
<evidence type="ECO:0000256" key="6">
    <source>
        <dbReference type="ARBA" id="ARBA00038091"/>
    </source>
</evidence>
<dbReference type="GO" id="GO:0005737">
    <property type="term" value="C:cytoplasm"/>
    <property type="evidence" value="ECO:0007669"/>
    <property type="project" value="UniProtKB-SubCell"/>
</dbReference>
<dbReference type="EMBL" id="JADIMT010000112">
    <property type="protein sequence ID" value="MBO8437255.1"/>
    <property type="molecule type" value="Genomic_DNA"/>
</dbReference>
<dbReference type="InterPro" id="IPR019614">
    <property type="entry name" value="SAM-dep_methyl-trfase"/>
</dbReference>
<dbReference type="InterPro" id="IPR036974">
    <property type="entry name" value="PUA_sf"/>
</dbReference>
<dbReference type="PANTHER" id="PTHR42873:SF1">
    <property type="entry name" value="S-ADENOSYLMETHIONINE-DEPENDENT METHYLTRANSFERASE DOMAIN-CONTAINING PROTEIN"/>
    <property type="match status" value="1"/>
</dbReference>
<evidence type="ECO:0000259" key="8">
    <source>
        <dbReference type="Pfam" id="PF17785"/>
    </source>
</evidence>
<dbReference type="Gene3D" id="3.30.750.80">
    <property type="entry name" value="RNA methyltransferase domain (HRMD) like"/>
    <property type="match status" value="1"/>
</dbReference>
<dbReference type="CDD" id="cd21153">
    <property type="entry name" value="PUA_RlmI"/>
    <property type="match status" value="1"/>
</dbReference>
<dbReference type="Gene3D" id="2.30.130.10">
    <property type="entry name" value="PUA domain"/>
    <property type="match status" value="1"/>
</dbReference>
<dbReference type="InterPro" id="IPR029063">
    <property type="entry name" value="SAM-dependent_MTases_sf"/>
</dbReference>
<evidence type="ECO:0000256" key="1">
    <source>
        <dbReference type="ARBA" id="ARBA00004496"/>
    </source>
</evidence>
<accession>A0A9D9H2Z4</accession>
<dbReference type="CDD" id="cd02440">
    <property type="entry name" value="AdoMet_MTases"/>
    <property type="match status" value="1"/>
</dbReference>
<dbReference type="SUPFAM" id="SSF53335">
    <property type="entry name" value="S-adenosyl-L-methionine-dependent methyltransferases"/>
    <property type="match status" value="1"/>
</dbReference>
<dbReference type="Proteomes" id="UP000823615">
    <property type="component" value="Unassembled WGS sequence"/>
</dbReference>
<dbReference type="GO" id="GO:0008168">
    <property type="term" value="F:methyltransferase activity"/>
    <property type="evidence" value="ECO:0007669"/>
    <property type="project" value="UniProtKB-KW"/>
</dbReference>
<keyword evidence="5" id="KW-0949">S-adenosyl-L-methionine</keyword>
<dbReference type="InterPro" id="IPR015947">
    <property type="entry name" value="PUA-like_sf"/>
</dbReference>
<gene>
    <name evidence="9" type="ORF">IAA97_09825</name>
</gene>
<evidence type="ECO:0000256" key="4">
    <source>
        <dbReference type="ARBA" id="ARBA00022679"/>
    </source>
</evidence>
<keyword evidence="3 9" id="KW-0489">Methyltransferase</keyword>
<dbReference type="Pfam" id="PF17785">
    <property type="entry name" value="PUA_3"/>
    <property type="match status" value="1"/>
</dbReference>
<protein>
    <submittedName>
        <fullName evidence="9">Class I SAM-dependent rRNA methyltransferase</fullName>
    </submittedName>
</protein>
<sequence length="407" mass="46327">MYKVIIKEGKDRTIRRHHPWVFSGAIDRIEPKYTEAGWAETYSSTGLFIAYGWYDEKSHIILRLISWKKKDNPSDELVKKLVREAVERRRAFFSLPDTTAFRLIHGDADYLPGVAADVYGKEIRVIVSSRFAEHFLPVIASELDRLLHPSVIEAVTDKQFAGLEGMSERIRHFRKGEETKEDESRDNVRFIENGIWYEAAPGKGQKSGFYCDQRDNRAIIEGYAKGRTVLDLFSYTGGFTLHALRGGALSVDAVDSSESALRHLLYQVHLNEDKEVLPENSREKVNIYPSDAFQWLRDSQDGKYEMMILDPPKLAKTKSSLENAMKAYKDLNRVAMMKIKNGGIIATFSCSGAMSRDDFRLMLGWAASDANAEIQILRTLSAGEDHPVRISFPESEYLKGFVIRVIK</sequence>
<name>A0A9D9H2Z4_9SPIO</name>
<dbReference type="GO" id="GO:0032259">
    <property type="term" value="P:methylation"/>
    <property type="evidence" value="ECO:0007669"/>
    <property type="project" value="UniProtKB-KW"/>
</dbReference>
<comment type="similarity">
    <text evidence="6">Belongs to the methyltransferase superfamily. RlmI family.</text>
</comment>
<dbReference type="CDD" id="cd11572">
    <property type="entry name" value="RlmI_M_like"/>
    <property type="match status" value="1"/>
</dbReference>
<evidence type="ECO:0000313" key="10">
    <source>
        <dbReference type="Proteomes" id="UP000823615"/>
    </source>
</evidence>
<evidence type="ECO:0000256" key="2">
    <source>
        <dbReference type="ARBA" id="ARBA00022490"/>
    </source>
</evidence>
<feature type="domain" description="RlmI-like PUA" evidence="8">
    <location>
        <begin position="4"/>
        <end position="67"/>
    </location>
</feature>
<evidence type="ECO:0000259" key="7">
    <source>
        <dbReference type="Pfam" id="PF10672"/>
    </source>
</evidence>
<evidence type="ECO:0000313" key="9">
    <source>
        <dbReference type="EMBL" id="MBO8437255.1"/>
    </source>
</evidence>
<dbReference type="AlphaFoldDB" id="A0A9D9H2Z4"/>
<dbReference type="Pfam" id="PF10672">
    <property type="entry name" value="Methyltrans_SAM"/>
    <property type="match status" value="1"/>
</dbReference>
<dbReference type="GO" id="GO:0003723">
    <property type="term" value="F:RNA binding"/>
    <property type="evidence" value="ECO:0007669"/>
    <property type="project" value="InterPro"/>
</dbReference>
<comment type="subcellular location">
    <subcellularLocation>
        <location evidence="1">Cytoplasm</location>
    </subcellularLocation>
</comment>
<dbReference type="InterPro" id="IPR041532">
    <property type="entry name" value="RlmI-like_PUA"/>
</dbReference>
<evidence type="ECO:0000256" key="5">
    <source>
        <dbReference type="ARBA" id="ARBA00022691"/>
    </source>
</evidence>
<keyword evidence="4" id="KW-0808">Transferase</keyword>
<dbReference type="SUPFAM" id="SSF88697">
    <property type="entry name" value="PUA domain-like"/>
    <property type="match status" value="1"/>
</dbReference>